<keyword evidence="2 3" id="KW-0786">Thiamine pyrophosphate</keyword>
<dbReference type="PANTHER" id="PTHR18968">
    <property type="entry name" value="THIAMINE PYROPHOSPHATE ENZYMES"/>
    <property type="match status" value="1"/>
</dbReference>
<dbReference type="RefSeq" id="WP_179578996.1">
    <property type="nucleotide sequence ID" value="NZ_JACCFM010000001.1"/>
</dbReference>
<protein>
    <submittedName>
        <fullName evidence="7">Thiamine pyrophosphate-dependent acetolactate synthase large subunit-like protein</fullName>
    </submittedName>
</protein>
<dbReference type="GO" id="GO:0003984">
    <property type="term" value="F:acetolactate synthase activity"/>
    <property type="evidence" value="ECO:0007669"/>
    <property type="project" value="TreeGrafter"/>
</dbReference>
<dbReference type="GO" id="GO:0009099">
    <property type="term" value="P:L-valine biosynthetic process"/>
    <property type="evidence" value="ECO:0007669"/>
    <property type="project" value="TreeGrafter"/>
</dbReference>
<feature type="domain" description="Thiamine pyrophosphate enzyme N-terminal TPP-binding" evidence="6">
    <location>
        <begin position="4"/>
        <end position="108"/>
    </location>
</feature>
<sequence length="551" mass="56466">MTSVSTRVADAISAHVTDVFGVMGNGNAHFINALYGDSVGPISYTAVRHETAAVAAADAYYRASGRVAAATVTYGAGFTNMVTSLAEAVRAQIPLLVVAGEAPTSGLRAWDIDQVALAASVGAPTFTVAADDAGRTVLDALEHALNNRTAVILAIPYDLAAADAADETLPTELSLTAPVAADSTATDAAASVLAGAERPFILAGRGAWDAGAADALGALADALGAVTATSALGRGIFPKQQFDLGVTGGFGQDNAMALVKTADVVLVVGASMNQFTMSFGGLIAPGTTLIRIDDVASAAHPAVISLLVGDARLTVEALTSSLAASGATASGWRESLPGLTEGAFRTRDAGEANLPDGLLDPRRVAARLAELLPDDRLVVSDGGHFIGWANTYWPVAAPNRMMMVGTAFQSIGLGFPSAVGATVALPEPLLVVTTGDGGGLMALADLDSVIRTTRRGVIVVWNDAAYGAEVHMYGLMGLDTRPMLIEQADFAALSRALGGRGDVIDTLDDLASFEQWLADGADGVYLLDCRISSSIMAPYQKEIYAFATGQH</sequence>
<dbReference type="InterPro" id="IPR029061">
    <property type="entry name" value="THDP-binding"/>
</dbReference>
<accession>A0A7Z0J6M6</accession>
<dbReference type="InterPro" id="IPR045229">
    <property type="entry name" value="TPP_enz"/>
</dbReference>
<dbReference type="PANTHER" id="PTHR18968:SF13">
    <property type="entry name" value="ACETOLACTATE SYNTHASE CATALYTIC SUBUNIT, MITOCHONDRIAL"/>
    <property type="match status" value="1"/>
</dbReference>
<dbReference type="EMBL" id="JACCFM010000001">
    <property type="protein sequence ID" value="NYJ20376.1"/>
    <property type="molecule type" value="Genomic_DNA"/>
</dbReference>
<dbReference type="CDD" id="cd07035">
    <property type="entry name" value="TPP_PYR_POX_like"/>
    <property type="match status" value="1"/>
</dbReference>
<evidence type="ECO:0000313" key="8">
    <source>
        <dbReference type="Proteomes" id="UP000537260"/>
    </source>
</evidence>
<dbReference type="GO" id="GO:0009097">
    <property type="term" value="P:isoleucine biosynthetic process"/>
    <property type="evidence" value="ECO:0007669"/>
    <property type="project" value="TreeGrafter"/>
</dbReference>
<dbReference type="CDD" id="cd00568">
    <property type="entry name" value="TPP_enzymes"/>
    <property type="match status" value="1"/>
</dbReference>
<dbReference type="GO" id="GO:0005948">
    <property type="term" value="C:acetolactate synthase complex"/>
    <property type="evidence" value="ECO:0007669"/>
    <property type="project" value="TreeGrafter"/>
</dbReference>
<dbReference type="Pfam" id="PF02776">
    <property type="entry name" value="TPP_enzyme_N"/>
    <property type="match status" value="1"/>
</dbReference>
<proteinExistence type="inferred from homology"/>
<evidence type="ECO:0000256" key="2">
    <source>
        <dbReference type="ARBA" id="ARBA00023052"/>
    </source>
</evidence>
<dbReference type="InterPro" id="IPR029035">
    <property type="entry name" value="DHS-like_NAD/FAD-binding_dom"/>
</dbReference>
<dbReference type="Pfam" id="PF02775">
    <property type="entry name" value="TPP_enzyme_C"/>
    <property type="match status" value="1"/>
</dbReference>
<organism evidence="7 8">
    <name type="scientific">Glaciibacter psychrotolerans</name>
    <dbReference type="NCBI Taxonomy" id="670054"/>
    <lineage>
        <taxon>Bacteria</taxon>
        <taxon>Bacillati</taxon>
        <taxon>Actinomycetota</taxon>
        <taxon>Actinomycetes</taxon>
        <taxon>Micrococcales</taxon>
        <taxon>Microbacteriaceae</taxon>
        <taxon>Glaciibacter</taxon>
    </lineage>
</organism>
<dbReference type="InterPro" id="IPR012001">
    <property type="entry name" value="Thiamin_PyroP_enz_TPP-bd_dom"/>
</dbReference>
<gene>
    <name evidence="7" type="ORF">HNR05_002167</name>
</gene>
<evidence type="ECO:0000256" key="1">
    <source>
        <dbReference type="ARBA" id="ARBA00007812"/>
    </source>
</evidence>
<dbReference type="InterPro" id="IPR011766">
    <property type="entry name" value="TPP_enzyme_TPP-bd"/>
</dbReference>
<reference evidence="7 8" key="1">
    <citation type="submission" date="2020-07" db="EMBL/GenBank/DDBJ databases">
        <title>Sequencing the genomes of 1000 actinobacteria strains.</title>
        <authorList>
            <person name="Klenk H.-P."/>
        </authorList>
    </citation>
    <scope>NUCLEOTIDE SEQUENCE [LARGE SCALE GENOMIC DNA]</scope>
    <source>
        <strain evidence="7 8">LI1</strain>
    </source>
</reference>
<dbReference type="Proteomes" id="UP000537260">
    <property type="component" value="Unassembled WGS sequence"/>
</dbReference>
<dbReference type="SUPFAM" id="SSF52518">
    <property type="entry name" value="Thiamin diphosphate-binding fold (THDP-binding)"/>
    <property type="match status" value="2"/>
</dbReference>
<feature type="domain" description="Thiamine pyrophosphate enzyme central" evidence="4">
    <location>
        <begin position="187"/>
        <end position="318"/>
    </location>
</feature>
<name>A0A7Z0J6M6_9MICO</name>
<dbReference type="InterPro" id="IPR012000">
    <property type="entry name" value="Thiamin_PyroP_enz_cen_dom"/>
</dbReference>
<evidence type="ECO:0000259" key="6">
    <source>
        <dbReference type="Pfam" id="PF02776"/>
    </source>
</evidence>
<feature type="domain" description="Thiamine pyrophosphate enzyme TPP-binding" evidence="5">
    <location>
        <begin position="381"/>
        <end position="513"/>
    </location>
</feature>
<dbReference type="GO" id="GO:0030976">
    <property type="term" value="F:thiamine pyrophosphate binding"/>
    <property type="evidence" value="ECO:0007669"/>
    <property type="project" value="InterPro"/>
</dbReference>
<comment type="similarity">
    <text evidence="1 3">Belongs to the TPP enzyme family.</text>
</comment>
<dbReference type="Gene3D" id="3.40.50.970">
    <property type="match status" value="2"/>
</dbReference>
<dbReference type="Gene3D" id="3.40.50.1220">
    <property type="entry name" value="TPP-binding domain"/>
    <property type="match status" value="1"/>
</dbReference>
<evidence type="ECO:0000259" key="5">
    <source>
        <dbReference type="Pfam" id="PF02775"/>
    </source>
</evidence>
<comment type="caution">
    <text evidence="7">The sequence shown here is derived from an EMBL/GenBank/DDBJ whole genome shotgun (WGS) entry which is preliminary data.</text>
</comment>
<dbReference type="GO" id="GO:0050660">
    <property type="term" value="F:flavin adenine dinucleotide binding"/>
    <property type="evidence" value="ECO:0007669"/>
    <property type="project" value="TreeGrafter"/>
</dbReference>
<dbReference type="SUPFAM" id="SSF52467">
    <property type="entry name" value="DHS-like NAD/FAD-binding domain"/>
    <property type="match status" value="1"/>
</dbReference>
<evidence type="ECO:0000256" key="3">
    <source>
        <dbReference type="RuleBase" id="RU362132"/>
    </source>
</evidence>
<evidence type="ECO:0000313" key="7">
    <source>
        <dbReference type="EMBL" id="NYJ20376.1"/>
    </source>
</evidence>
<dbReference type="Pfam" id="PF00205">
    <property type="entry name" value="TPP_enzyme_M"/>
    <property type="match status" value="1"/>
</dbReference>
<evidence type="ECO:0000259" key="4">
    <source>
        <dbReference type="Pfam" id="PF00205"/>
    </source>
</evidence>
<dbReference type="AlphaFoldDB" id="A0A7Z0J6M6"/>
<keyword evidence="8" id="KW-1185">Reference proteome</keyword>
<dbReference type="GO" id="GO:0000287">
    <property type="term" value="F:magnesium ion binding"/>
    <property type="evidence" value="ECO:0007669"/>
    <property type="project" value="InterPro"/>
</dbReference>